<dbReference type="GO" id="GO:0005929">
    <property type="term" value="C:cilium"/>
    <property type="evidence" value="ECO:0000318"/>
    <property type="project" value="GO_Central"/>
</dbReference>
<keyword evidence="2" id="KW-0813">Transport</keyword>
<dbReference type="Pfam" id="PF05351">
    <property type="entry name" value="GMP_PDE_delta"/>
    <property type="match status" value="1"/>
</dbReference>
<keyword evidence="3" id="KW-0653">Protein transport</keyword>
<dbReference type="FunFam" id="2.70.50.40:FF:000003">
    <property type="entry name" value="UNC119 homologue, putative"/>
    <property type="match status" value="1"/>
</dbReference>
<keyword evidence="7" id="KW-1185">Reference proteome</keyword>
<comment type="similarity">
    <text evidence="1">Belongs to the PDE6D/unc-119 family.</text>
</comment>
<dbReference type="Gene3D" id="2.70.50.40">
    <property type="entry name" value="GMP phosphodiesterase, delta subunit"/>
    <property type="match status" value="1"/>
</dbReference>
<sequence length="181" mass="21588">MQQVTPAYVRNLNGITQDFLCPVNANTYNIQFLKFRIRDMDSGQTLFEVERDQDEESIGREYVDDEARRIKYHFGPQFFELKTVGAQLTFSVGNKPVKNFTIIERHYFKEHLLRSYEFQFPFCIPNSTNTWEHIYTIPEIDEAMRQEMINNPFQTKSDSFYFVGEQLVMHNKAEYDYSPFD</sequence>
<dbReference type="SUPFAM" id="SSF81296">
    <property type="entry name" value="E set domains"/>
    <property type="match status" value="1"/>
</dbReference>
<dbReference type="InParanoid" id="A0DUZ8"/>
<dbReference type="GO" id="GO:0008289">
    <property type="term" value="F:lipid binding"/>
    <property type="evidence" value="ECO:0000318"/>
    <property type="project" value="GO_Central"/>
</dbReference>
<dbReference type="PANTHER" id="PTHR12951">
    <property type="entry name" value="RETINAL PROTEIN 4"/>
    <property type="match status" value="1"/>
</dbReference>
<dbReference type="HOGENOM" id="CLU_088825_2_0_1"/>
<name>A0DUZ8_PARTE</name>
<evidence type="ECO:0000256" key="4">
    <source>
        <dbReference type="ARBA" id="ARBA00023121"/>
    </source>
</evidence>
<evidence type="ECO:0000256" key="3">
    <source>
        <dbReference type="ARBA" id="ARBA00022927"/>
    </source>
</evidence>
<dbReference type="GO" id="GO:0060271">
    <property type="term" value="P:cilium assembly"/>
    <property type="evidence" value="ECO:0000318"/>
    <property type="project" value="GO_Central"/>
</dbReference>
<protein>
    <recommendedName>
        <fullName evidence="5">GMP phosphodiesterase delta subunit domain-containing protein</fullName>
    </recommendedName>
</protein>
<dbReference type="GeneID" id="5040047"/>
<dbReference type="InterPro" id="IPR014756">
    <property type="entry name" value="Ig_E-set"/>
</dbReference>
<dbReference type="STRING" id="5888.A0DUZ8"/>
<dbReference type="InterPro" id="IPR008015">
    <property type="entry name" value="PDED_dom"/>
</dbReference>
<dbReference type="Proteomes" id="UP000000600">
    <property type="component" value="Unassembled WGS sequence"/>
</dbReference>
<dbReference type="AlphaFoldDB" id="A0DUZ8"/>
<dbReference type="GO" id="GO:0042953">
    <property type="term" value="P:lipoprotein transport"/>
    <property type="evidence" value="ECO:0000318"/>
    <property type="project" value="GO_Central"/>
</dbReference>
<feature type="domain" description="GMP phosphodiesterase delta subunit" evidence="5">
    <location>
        <begin position="25"/>
        <end position="177"/>
    </location>
</feature>
<dbReference type="EMBL" id="CT868596">
    <property type="protein sequence ID" value="CAK86865.1"/>
    <property type="molecule type" value="Genomic_DNA"/>
</dbReference>
<dbReference type="OrthoDB" id="10248777at2759"/>
<gene>
    <name evidence="6" type="ORF">GSPATT00020527001</name>
</gene>
<evidence type="ECO:0000256" key="2">
    <source>
        <dbReference type="ARBA" id="ARBA00022448"/>
    </source>
</evidence>
<reference evidence="6 7" key="1">
    <citation type="journal article" date="2006" name="Nature">
        <title>Global trends of whole-genome duplications revealed by the ciliate Paramecium tetraurelia.</title>
        <authorList>
            <consortium name="Genoscope"/>
            <person name="Aury J.-M."/>
            <person name="Jaillon O."/>
            <person name="Duret L."/>
            <person name="Noel B."/>
            <person name="Jubin C."/>
            <person name="Porcel B.M."/>
            <person name="Segurens B."/>
            <person name="Daubin V."/>
            <person name="Anthouard V."/>
            <person name="Aiach N."/>
            <person name="Arnaiz O."/>
            <person name="Billaut A."/>
            <person name="Beisson J."/>
            <person name="Blanc I."/>
            <person name="Bouhouche K."/>
            <person name="Camara F."/>
            <person name="Duharcourt S."/>
            <person name="Guigo R."/>
            <person name="Gogendeau D."/>
            <person name="Katinka M."/>
            <person name="Keller A.-M."/>
            <person name="Kissmehl R."/>
            <person name="Klotz C."/>
            <person name="Koll F."/>
            <person name="Le Moue A."/>
            <person name="Lepere C."/>
            <person name="Malinsky S."/>
            <person name="Nowacki M."/>
            <person name="Nowak J.K."/>
            <person name="Plattner H."/>
            <person name="Poulain J."/>
            <person name="Ruiz F."/>
            <person name="Serrano V."/>
            <person name="Zagulski M."/>
            <person name="Dessen P."/>
            <person name="Betermier M."/>
            <person name="Weissenbach J."/>
            <person name="Scarpelli C."/>
            <person name="Schachter V."/>
            <person name="Sperling L."/>
            <person name="Meyer E."/>
            <person name="Cohen J."/>
            <person name="Wincker P."/>
        </authorList>
    </citation>
    <scope>NUCLEOTIDE SEQUENCE [LARGE SCALE GENOMIC DNA]</scope>
    <source>
        <strain evidence="6 7">Stock d4-2</strain>
    </source>
</reference>
<accession>A0DUZ8</accession>
<proteinExistence type="inferred from homology"/>
<dbReference type="PANTHER" id="PTHR12951:SF1">
    <property type="entry name" value="PROTEIN UNC-119 HOMOLOG"/>
    <property type="match status" value="1"/>
</dbReference>
<evidence type="ECO:0000259" key="5">
    <source>
        <dbReference type="Pfam" id="PF05351"/>
    </source>
</evidence>
<keyword evidence="4" id="KW-0446">Lipid-binding</keyword>
<dbReference type="KEGG" id="ptm:GSPATT00020527001"/>
<organism evidence="6 7">
    <name type="scientific">Paramecium tetraurelia</name>
    <dbReference type="NCBI Taxonomy" id="5888"/>
    <lineage>
        <taxon>Eukaryota</taxon>
        <taxon>Sar</taxon>
        <taxon>Alveolata</taxon>
        <taxon>Ciliophora</taxon>
        <taxon>Intramacronucleata</taxon>
        <taxon>Oligohymenophorea</taxon>
        <taxon>Peniculida</taxon>
        <taxon>Parameciidae</taxon>
        <taxon>Paramecium</taxon>
    </lineage>
</organism>
<dbReference type="InterPro" id="IPR037036">
    <property type="entry name" value="PDED_dom_sf"/>
</dbReference>
<dbReference type="RefSeq" id="XP_001454262.1">
    <property type="nucleotide sequence ID" value="XM_001454225.1"/>
</dbReference>
<dbReference type="InterPro" id="IPR051519">
    <property type="entry name" value="PDE6D_unc-119_myristoyl-bd"/>
</dbReference>
<evidence type="ECO:0000313" key="6">
    <source>
        <dbReference type="EMBL" id="CAK86865.1"/>
    </source>
</evidence>
<evidence type="ECO:0000256" key="1">
    <source>
        <dbReference type="ARBA" id="ARBA00008102"/>
    </source>
</evidence>
<dbReference type="eggNOG" id="KOG4037">
    <property type="taxonomic scope" value="Eukaryota"/>
</dbReference>
<dbReference type="OMA" id="DANIYSI"/>
<evidence type="ECO:0000313" key="7">
    <source>
        <dbReference type="Proteomes" id="UP000000600"/>
    </source>
</evidence>